<name>A0A9W8CM37_9FUNG</name>
<keyword evidence="3" id="KW-0539">Nucleus</keyword>
<feature type="compositionally biased region" description="Basic residues" evidence="5">
    <location>
        <begin position="91"/>
        <end position="101"/>
    </location>
</feature>
<evidence type="ECO:0000259" key="8">
    <source>
        <dbReference type="PROSITE" id="PS51939"/>
    </source>
</evidence>
<comment type="caution">
    <text evidence="9">The sequence shown here is derived from an EMBL/GenBank/DDBJ whole genome shotgun (WGS) entry which is preliminary data.</text>
</comment>
<feature type="domain" description="RRM" evidence="6">
    <location>
        <begin position="155"/>
        <end position="241"/>
    </location>
</feature>
<dbReference type="InterPro" id="IPR006630">
    <property type="entry name" value="La_HTH"/>
</dbReference>
<dbReference type="Pfam" id="PF08777">
    <property type="entry name" value="RRM_3"/>
    <property type="match status" value="1"/>
</dbReference>
<feature type="region of interest" description="Disordered" evidence="5">
    <location>
        <begin position="90"/>
        <end position="109"/>
    </location>
</feature>
<dbReference type="Pfam" id="PF05383">
    <property type="entry name" value="La"/>
    <property type="match status" value="1"/>
</dbReference>
<dbReference type="InterPro" id="IPR012677">
    <property type="entry name" value="Nucleotide-bd_a/b_plait_sf"/>
</dbReference>
<evidence type="ECO:0000256" key="2">
    <source>
        <dbReference type="ARBA" id="ARBA00022884"/>
    </source>
</evidence>
<dbReference type="PRINTS" id="PR00302">
    <property type="entry name" value="LUPUSLA"/>
</dbReference>
<evidence type="ECO:0000313" key="9">
    <source>
        <dbReference type="EMBL" id="KAJ1647364.1"/>
    </source>
</evidence>
<organism evidence="9 10">
    <name type="scientific">Coemansia asiatica</name>
    <dbReference type="NCBI Taxonomy" id="1052880"/>
    <lineage>
        <taxon>Eukaryota</taxon>
        <taxon>Fungi</taxon>
        <taxon>Fungi incertae sedis</taxon>
        <taxon>Zoopagomycota</taxon>
        <taxon>Kickxellomycotina</taxon>
        <taxon>Kickxellomycetes</taxon>
        <taxon>Kickxellales</taxon>
        <taxon>Kickxellaceae</taxon>
        <taxon>Coemansia</taxon>
    </lineage>
</organism>
<dbReference type="EMBL" id="JANBOH010000032">
    <property type="protein sequence ID" value="KAJ1647364.1"/>
    <property type="molecule type" value="Genomic_DNA"/>
</dbReference>
<dbReference type="SMART" id="SM00360">
    <property type="entry name" value="RRM"/>
    <property type="match status" value="2"/>
</dbReference>
<dbReference type="CDD" id="cd12291">
    <property type="entry name" value="RRM1_La"/>
    <property type="match status" value="1"/>
</dbReference>
<dbReference type="PROSITE" id="PS50961">
    <property type="entry name" value="HTH_LA"/>
    <property type="match status" value="1"/>
</dbReference>
<dbReference type="InterPro" id="IPR000504">
    <property type="entry name" value="RRM_dom"/>
</dbReference>
<dbReference type="GO" id="GO:0003723">
    <property type="term" value="F:RNA binding"/>
    <property type="evidence" value="ECO:0007669"/>
    <property type="project" value="UniProtKB-UniRule"/>
</dbReference>
<evidence type="ECO:0000256" key="5">
    <source>
        <dbReference type="SAM" id="MobiDB-lite"/>
    </source>
</evidence>
<dbReference type="InterPro" id="IPR002344">
    <property type="entry name" value="Lupus_La"/>
</dbReference>
<dbReference type="GO" id="GO:0005634">
    <property type="term" value="C:nucleus"/>
    <property type="evidence" value="ECO:0007669"/>
    <property type="project" value="UniProtKB-SubCell"/>
</dbReference>
<dbReference type="AlphaFoldDB" id="A0A9W8CM37"/>
<dbReference type="PANTHER" id="PTHR22792">
    <property type="entry name" value="LUPUS LA PROTEIN-RELATED"/>
    <property type="match status" value="1"/>
</dbReference>
<dbReference type="SMART" id="SM00715">
    <property type="entry name" value="LA"/>
    <property type="match status" value="1"/>
</dbReference>
<protein>
    <recommendedName>
        <fullName evidence="11">Lupus La protein</fullName>
    </recommendedName>
</protein>
<accession>A0A9W8CM37</accession>
<dbReference type="Gene3D" id="3.30.70.330">
    <property type="match status" value="2"/>
</dbReference>
<dbReference type="Proteomes" id="UP001145021">
    <property type="component" value="Unassembled WGS sequence"/>
</dbReference>
<gene>
    <name evidence="9" type="ORF">LPJ64_001276</name>
</gene>
<dbReference type="Gene3D" id="1.10.10.10">
    <property type="entry name" value="Winged helix-like DNA-binding domain superfamily/Winged helix DNA-binding domain"/>
    <property type="match status" value="1"/>
</dbReference>
<feature type="compositionally biased region" description="Basic and acidic residues" evidence="5">
    <location>
        <begin position="278"/>
        <end position="291"/>
    </location>
</feature>
<dbReference type="GO" id="GO:0006396">
    <property type="term" value="P:RNA processing"/>
    <property type="evidence" value="ECO:0007669"/>
    <property type="project" value="InterPro"/>
</dbReference>
<keyword evidence="2 4" id="KW-0694">RNA-binding</keyword>
<dbReference type="SUPFAM" id="SSF46785">
    <property type="entry name" value="Winged helix' DNA-binding domain"/>
    <property type="match status" value="1"/>
</dbReference>
<dbReference type="InterPro" id="IPR014886">
    <property type="entry name" value="La_xRRM"/>
</dbReference>
<dbReference type="PROSITE" id="PS51939">
    <property type="entry name" value="XRRM"/>
    <property type="match status" value="1"/>
</dbReference>
<evidence type="ECO:0000256" key="3">
    <source>
        <dbReference type="ARBA" id="ARBA00023242"/>
    </source>
</evidence>
<feature type="domain" description="HTH La-type RNA-binding" evidence="7">
    <location>
        <begin position="29"/>
        <end position="151"/>
    </location>
</feature>
<evidence type="ECO:0000256" key="1">
    <source>
        <dbReference type="ARBA" id="ARBA00004123"/>
    </source>
</evidence>
<feature type="region of interest" description="Disordered" evidence="5">
    <location>
        <begin position="273"/>
        <end position="296"/>
    </location>
</feature>
<dbReference type="InterPro" id="IPR045180">
    <property type="entry name" value="La_dom_prot"/>
</dbReference>
<evidence type="ECO:0008006" key="11">
    <source>
        <dbReference type="Google" id="ProtNLM"/>
    </source>
</evidence>
<reference evidence="9" key="1">
    <citation type="submission" date="2022-07" db="EMBL/GenBank/DDBJ databases">
        <title>Phylogenomic reconstructions and comparative analyses of Kickxellomycotina fungi.</title>
        <authorList>
            <person name="Reynolds N.K."/>
            <person name="Stajich J.E."/>
            <person name="Barry K."/>
            <person name="Grigoriev I.V."/>
            <person name="Crous P."/>
            <person name="Smith M.E."/>
        </authorList>
    </citation>
    <scope>NUCLEOTIDE SEQUENCE</scope>
    <source>
        <strain evidence="9">NBRC 105413</strain>
    </source>
</reference>
<dbReference type="PROSITE" id="PS50102">
    <property type="entry name" value="RRM"/>
    <property type="match status" value="1"/>
</dbReference>
<dbReference type="InterPro" id="IPR036390">
    <property type="entry name" value="WH_DNA-bd_sf"/>
</dbReference>
<sequence>MAPVEGIPTVVSAASVQAPALAPASEPVATLLPEAAAQIVKQIKHYLSDANLNHDAFMRKGVEMNDGWIQFATFAKFNRLRELMGVPQYKSKAKGKGKGGNKKAENRDVPESSIELLAQTIKDGVKDDELLEINAEGTAIRRKSQFEPSDEWFARTVHVKGLPYGKESSGLIDELTEFCAESGDVQLLRLRRNPKTKAFKGNFLVEFATVEQAEQFAGKDDLAYEDNKLSPAMLQAYHDEKQAADEFIQPELRKPGETYPTFEDYCIAHGRPVPTADKTAKKGKDSDDSQKPKPQVEAVPGCLVKFAGAEGDLTVRQLKEAFGAAGDVKYIEYKADETDGIVRFKEPVAASVIESHLEGISVGDVTLTLSAVDEEAEKAFFERAQAALDLSLTKGDSNRNNKRSGGGRQGGRQNKRARR</sequence>
<keyword evidence="10" id="KW-1185">Reference proteome</keyword>
<dbReference type="InterPro" id="IPR036388">
    <property type="entry name" value="WH-like_DNA-bd_sf"/>
</dbReference>
<dbReference type="InterPro" id="IPR035979">
    <property type="entry name" value="RBD_domain_sf"/>
</dbReference>
<feature type="domain" description="XRRM" evidence="8">
    <location>
        <begin position="297"/>
        <end position="419"/>
    </location>
</feature>
<evidence type="ECO:0000259" key="7">
    <source>
        <dbReference type="PROSITE" id="PS50961"/>
    </source>
</evidence>
<dbReference type="GO" id="GO:1990904">
    <property type="term" value="C:ribonucleoprotein complex"/>
    <property type="evidence" value="ECO:0007669"/>
    <property type="project" value="UniProtKB-UniRule"/>
</dbReference>
<evidence type="ECO:0000259" key="6">
    <source>
        <dbReference type="PROSITE" id="PS50102"/>
    </source>
</evidence>
<dbReference type="SUPFAM" id="SSF54928">
    <property type="entry name" value="RNA-binding domain, RBD"/>
    <property type="match status" value="1"/>
</dbReference>
<feature type="region of interest" description="Disordered" evidence="5">
    <location>
        <begin position="391"/>
        <end position="419"/>
    </location>
</feature>
<evidence type="ECO:0000313" key="10">
    <source>
        <dbReference type="Proteomes" id="UP001145021"/>
    </source>
</evidence>
<comment type="subcellular location">
    <subcellularLocation>
        <location evidence="1">Nucleus</location>
    </subcellularLocation>
</comment>
<evidence type="ECO:0000256" key="4">
    <source>
        <dbReference type="PROSITE-ProRule" id="PRU00332"/>
    </source>
</evidence>
<proteinExistence type="predicted"/>